<dbReference type="STRING" id="135208.A0A4Z0A8G8"/>
<dbReference type="InterPro" id="IPR001645">
    <property type="entry name" value="Folylpolyglutamate_synth"/>
</dbReference>
<evidence type="ECO:0000256" key="5">
    <source>
        <dbReference type="ARBA" id="ARBA00022840"/>
    </source>
</evidence>
<dbReference type="PROSITE" id="PS01011">
    <property type="entry name" value="FOLYLPOLYGLU_SYNT_1"/>
    <property type="match status" value="1"/>
</dbReference>
<dbReference type="OrthoDB" id="5212574at2759"/>
<dbReference type="NCBIfam" id="TIGR01499">
    <property type="entry name" value="folC"/>
    <property type="match status" value="1"/>
</dbReference>
<reference evidence="7 8" key="1">
    <citation type="submission" date="2019-02" db="EMBL/GenBank/DDBJ databases">
        <title>Genome sequencing of the rare red list fungi Hericium alpestre (H. flagellum).</title>
        <authorList>
            <person name="Buettner E."/>
            <person name="Kellner H."/>
        </authorList>
    </citation>
    <scope>NUCLEOTIDE SEQUENCE [LARGE SCALE GENOMIC DNA]</scope>
    <source>
        <strain evidence="7 8">DSM 108284</strain>
    </source>
</reference>
<dbReference type="GO" id="GO:0005739">
    <property type="term" value="C:mitochondrion"/>
    <property type="evidence" value="ECO:0007669"/>
    <property type="project" value="TreeGrafter"/>
</dbReference>
<evidence type="ECO:0000256" key="2">
    <source>
        <dbReference type="ARBA" id="ARBA00022598"/>
    </source>
</evidence>
<gene>
    <name evidence="7" type="ORF">EWM64_g1399</name>
</gene>
<comment type="similarity">
    <text evidence="1">Belongs to the folylpolyglutamate synthase family.</text>
</comment>
<dbReference type="SUPFAM" id="SSF53244">
    <property type="entry name" value="MurD-like peptide ligases, peptide-binding domain"/>
    <property type="match status" value="1"/>
</dbReference>
<organism evidence="7 8">
    <name type="scientific">Hericium alpestre</name>
    <dbReference type="NCBI Taxonomy" id="135208"/>
    <lineage>
        <taxon>Eukaryota</taxon>
        <taxon>Fungi</taxon>
        <taxon>Dikarya</taxon>
        <taxon>Basidiomycota</taxon>
        <taxon>Agaricomycotina</taxon>
        <taxon>Agaricomycetes</taxon>
        <taxon>Russulales</taxon>
        <taxon>Hericiaceae</taxon>
        <taxon>Hericium</taxon>
    </lineage>
</organism>
<dbReference type="PANTHER" id="PTHR11136:SF0">
    <property type="entry name" value="DIHYDROFOLATE SYNTHETASE-RELATED"/>
    <property type="match status" value="1"/>
</dbReference>
<dbReference type="SUPFAM" id="SSF53623">
    <property type="entry name" value="MurD-like peptide ligases, catalytic domain"/>
    <property type="match status" value="1"/>
</dbReference>
<comment type="caution">
    <text evidence="7">The sequence shown here is derived from an EMBL/GenBank/DDBJ whole genome shotgun (WGS) entry which is preliminary data.</text>
</comment>
<keyword evidence="4" id="KW-0547">Nucleotide-binding</keyword>
<dbReference type="InterPro" id="IPR036565">
    <property type="entry name" value="Mur-like_cat_sf"/>
</dbReference>
<dbReference type="Gene3D" id="3.40.1190.10">
    <property type="entry name" value="Mur-like, catalytic domain"/>
    <property type="match status" value="1"/>
</dbReference>
<dbReference type="Gene3D" id="3.90.190.20">
    <property type="entry name" value="Mur ligase, C-terminal domain"/>
    <property type="match status" value="1"/>
</dbReference>
<evidence type="ECO:0000313" key="8">
    <source>
        <dbReference type="Proteomes" id="UP000298061"/>
    </source>
</evidence>
<keyword evidence="5" id="KW-0067">ATP-binding</keyword>
<evidence type="ECO:0000313" key="7">
    <source>
        <dbReference type="EMBL" id="TFY82617.1"/>
    </source>
</evidence>
<proteinExistence type="inferred from homology"/>
<dbReference type="GO" id="GO:0005524">
    <property type="term" value="F:ATP binding"/>
    <property type="evidence" value="ECO:0007669"/>
    <property type="project" value="UniProtKB-KW"/>
</dbReference>
<name>A0A4Z0A8G8_9AGAM</name>
<keyword evidence="3" id="KW-0479">Metal-binding</keyword>
<dbReference type="PROSITE" id="PS01012">
    <property type="entry name" value="FOLYLPOLYGLU_SYNT_2"/>
    <property type="match status" value="1"/>
</dbReference>
<dbReference type="InterPro" id="IPR018109">
    <property type="entry name" value="Folylpolyglutamate_synth_CS"/>
</dbReference>
<evidence type="ECO:0000256" key="6">
    <source>
        <dbReference type="ARBA" id="ARBA00022842"/>
    </source>
</evidence>
<dbReference type="AlphaFoldDB" id="A0A4Z0A8G8"/>
<evidence type="ECO:0000256" key="1">
    <source>
        <dbReference type="ARBA" id="ARBA00008276"/>
    </source>
</evidence>
<sequence>MLIDLSLDRIRVLLTHLPQYSRPTIHIAGTNGKGSVSSLVSSILRAGSLSVGRFNSPHLVSVLDSINVNGHPVSSDKYNAARKTVEHANDTHSIGATSFEVLTCTALLVFEREAVDMVVLEAGMGGRLDATNVIPDECVLVSALTAVDLDHQAFLGSTVADIAREKAGIARRGKPFVLGPQKYPEVAGVVAEVVTSAGAELFVARPAQKESLDTSPPSSLSQALRPQPVKVTIASFMEPFLVQLPLHGDHQLDNLGVAVKIIDALLAHPSCTISPSFGDQITRGIESTSWPGRLSFHYVPFDRLQLKKPEAITTEQSMLVLADGAHNPSSSQTLASYVSQLLANITAPDKIQLTYILALSQSPPKTPTQTLTPLLTLPSEIRSRVDLRVGLLRFTPVEGMPWVRSVPPSELKQAVEDISPGAVGWSASDEDPVDRQILEALRWASGRTGDRVTGGEDRGLVVVAGSLYLVADFYRVLQNI</sequence>
<dbReference type="GO" id="GO:0008841">
    <property type="term" value="F:dihydrofolate synthase activity"/>
    <property type="evidence" value="ECO:0007669"/>
    <property type="project" value="TreeGrafter"/>
</dbReference>
<keyword evidence="8" id="KW-1185">Reference proteome</keyword>
<dbReference type="UniPathway" id="UPA00850"/>
<dbReference type="PANTHER" id="PTHR11136">
    <property type="entry name" value="FOLYLPOLYGLUTAMATE SYNTHASE-RELATED"/>
    <property type="match status" value="1"/>
</dbReference>
<dbReference type="Proteomes" id="UP000298061">
    <property type="component" value="Unassembled WGS sequence"/>
</dbReference>
<protein>
    <submittedName>
        <fullName evidence="7">Uncharacterized protein</fullName>
    </submittedName>
</protein>
<dbReference type="GO" id="GO:0005829">
    <property type="term" value="C:cytosol"/>
    <property type="evidence" value="ECO:0007669"/>
    <property type="project" value="TreeGrafter"/>
</dbReference>
<dbReference type="EMBL" id="SFCI01000093">
    <property type="protein sequence ID" value="TFY82617.1"/>
    <property type="molecule type" value="Genomic_DNA"/>
</dbReference>
<keyword evidence="2" id="KW-0436">Ligase</keyword>
<evidence type="ECO:0000256" key="3">
    <source>
        <dbReference type="ARBA" id="ARBA00022723"/>
    </source>
</evidence>
<dbReference type="GO" id="GO:0004326">
    <property type="term" value="F:tetrahydrofolylpolyglutamate synthase activity"/>
    <property type="evidence" value="ECO:0007669"/>
    <property type="project" value="InterPro"/>
</dbReference>
<dbReference type="GO" id="GO:0046872">
    <property type="term" value="F:metal ion binding"/>
    <property type="evidence" value="ECO:0007669"/>
    <property type="project" value="UniProtKB-KW"/>
</dbReference>
<accession>A0A4Z0A8G8</accession>
<evidence type="ECO:0000256" key="4">
    <source>
        <dbReference type="ARBA" id="ARBA00022741"/>
    </source>
</evidence>
<keyword evidence="6" id="KW-0460">Magnesium</keyword>
<dbReference type="InterPro" id="IPR036615">
    <property type="entry name" value="Mur_ligase_C_dom_sf"/>
</dbReference>